<organism evidence="1">
    <name type="scientific">Siphoviridae sp. cteLh2</name>
    <dbReference type="NCBI Taxonomy" id="2825590"/>
    <lineage>
        <taxon>Viruses</taxon>
        <taxon>Duplodnaviria</taxon>
        <taxon>Heunggongvirae</taxon>
        <taxon>Uroviricota</taxon>
        <taxon>Caudoviricetes</taxon>
    </lineage>
</organism>
<evidence type="ECO:0000313" key="1">
    <source>
        <dbReference type="EMBL" id="DAF89807.1"/>
    </source>
</evidence>
<name>A0A8S5U5S4_9CAUD</name>
<proteinExistence type="predicted"/>
<dbReference type="EMBL" id="BK016017">
    <property type="protein sequence ID" value="DAF89807.1"/>
    <property type="molecule type" value="Genomic_DNA"/>
</dbReference>
<protein>
    <submittedName>
        <fullName evidence="1">Uncharacterized protein</fullName>
    </submittedName>
</protein>
<reference evidence="1" key="1">
    <citation type="journal article" date="2021" name="Proc. Natl. Acad. Sci. U.S.A.">
        <title>A Catalog of Tens of Thousands of Viruses from Human Metagenomes Reveals Hidden Associations with Chronic Diseases.</title>
        <authorList>
            <person name="Tisza M.J."/>
            <person name="Buck C.B."/>
        </authorList>
    </citation>
    <scope>NUCLEOTIDE SEQUENCE</scope>
    <source>
        <strain evidence="1">CteLh2</strain>
    </source>
</reference>
<sequence length="86" mass="10144">MKWCKLYNKLGKQPIKVTQSKDVIAIIDGEEVPLILKFKKDGSPYLISKEEWNLQHCENCYNYNICDGYDDINICLSSKCKYYNRK</sequence>
<accession>A0A8S5U5S4</accession>